<dbReference type="OrthoDB" id="5981512at2759"/>
<evidence type="ECO:0000313" key="2">
    <source>
        <dbReference type="EMBL" id="PFX14824.1"/>
    </source>
</evidence>
<gene>
    <name evidence="2" type="ORF">AWC38_SpisGene20988</name>
</gene>
<feature type="region of interest" description="Disordered" evidence="1">
    <location>
        <begin position="183"/>
        <end position="219"/>
    </location>
</feature>
<protein>
    <submittedName>
        <fullName evidence="2">Uncharacterized protein</fullName>
    </submittedName>
</protein>
<reference evidence="3" key="1">
    <citation type="journal article" date="2017" name="bioRxiv">
        <title>Comparative analysis of the genomes of Stylophora pistillata and Acropora digitifera provides evidence for extensive differences between species of corals.</title>
        <authorList>
            <person name="Voolstra C.R."/>
            <person name="Li Y."/>
            <person name="Liew Y.J."/>
            <person name="Baumgarten S."/>
            <person name="Zoccola D."/>
            <person name="Flot J.-F."/>
            <person name="Tambutte S."/>
            <person name="Allemand D."/>
            <person name="Aranda M."/>
        </authorList>
    </citation>
    <scope>NUCLEOTIDE SEQUENCE [LARGE SCALE GENOMIC DNA]</scope>
</reference>
<name>A0A2B4R902_STYPI</name>
<accession>A0A2B4R902</accession>
<comment type="caution">
    <text evidence="2">The sequence shown here is derived from an EMBL/GenBank/DDBJ whole genome shotgun (WGS) entry which is preliminary data.</text>
</comment>
<keyword evidence="3" id="KW-1185">Reference proteome</keyword>
<dbReference type="EMBL" id="LSMT01000722">
    <property type="protein sequence ID" value="PFX14824.1"/>
    <property type="molecule type" value="Genomic_DNA"/>
</dbReference>
<evidence type="ECO:0000313" key="3">
    <source>
        <dbReference type="Proteomes" id="UP000225706"/>
    </source>
</evidence>
<proteinExistence type="predicted"/>
<dbReference type="AlphaFoldDB" id="A0A2B4R902"/>
<organism evidence="2 3">
    <name type="scientific">Stylophora pistillata</name>
    <name type="common">Smooth cauliflower coral</name>
    <dbReference type="NCBI Taxonomy" id="50429"/>
    <lineage>
        <taxon>Eukaryota</taxon>
        <taxon>Metazoa</taxon>
        <taxon>Cnidaria</taxon>
        <taxon>Anthozoa</taxon>
        <taxon>Hexacorallia</taxon>
        <taxon>Scleractinia</taxon>
        <taxon>Astrocoeniina</taxon>
        <taxon>Pocilloporidae</taxon>
        <taxon>Stylophora</taxon>
    </lineage>
</organism>
<dbReference type="Proteomes" id="UP000225706">
    <property type="component" value="Unassembled WGS sequence"/>
</dbReference>
<sequence>MALYGKLRVGKCAKAKTRRLNSGCSGVLRSPTPQMCDVKITESQIDTVKQEMCDVKITESQIDTVKQEVCQETEEMDFETGEQFTSENQHSKNSYKLYAKKWKNAQISRDLNQRHGKFLDESSIFLELHGLQSSGKALGKVLGFARDDGKTNTQKRHSIASSYLERAEDMKLSEAWNKGLLSGIDRDDGGGEVQDDDDDDDNNGDDGSNKSPKLEMPKAKDYKYFKSPLFIKNIQEKDEKMRSAVNAQFISHEE</sequence>
<evidence type="ECO:0000256" key="1">
    <source>
        <dbReference type="SAM" id="MobiDB-lite"/>
    </source>
</evidence>
<feature type="compositionally biased region" description="Acidic residues" evidence="1">
    <location>
        <begin position="193"/>
        <end position="204"/>
    </location>
</feature>